<keyword evidence="3" id="KW-1185">Reference proteome</keyword>
<feature type="non-terminal residue" evidence="2">
    <location>
        <position position="1"/>
    </location>
</feature>
<feature type="non-terminal residue" evidence="2">
    <location>
        <position position="182"/>
    </location>
</feature>
<reference evidence="2 3" key="1">
    <citation type="submission" date="2019-08" db="EMBL/GenBank/DDBJ databases">
        <title>A chromosome-level genome assembly, high-density linkage maps, and genome scans reveal the genomic architecture of hybrid incompatibilities underlying speciation via character displacement in darters (Percidae: Etheostominae).</title>
        <authorList>
            <person name="Moran R.L."/>
            <person name="Catchen J.M."/>
            <person name="Fuller R.C."/>
        </authorList>
    </citation>
    <scope>NUCLEOTIDE SEQUENCE [LARGE SCALE GENOMIC DNA]</scope>
    <source>
        <strain evidence="2">EspeVRDwgs_2016</strain>
        <tissue evidence="2">Muscle</tissue>
    </source>
</reference>
<dbReference type="EMBL" id="VOFY01000003">
    <property type="protein sequence ID" value="KAA8594059.1"/>
    <property type="molecule type" value="Genomic_DNA"/>
</dbReference>
<evidence type="ECO:0008006" key="4">
    <source>
        <dbReference type="Google" id="ProtNLM"/>
    </source>
</evidence>
<proteinExistence type="predicted"/>
<dbReference type="AlphaFoldDB" id="A0A5J5DLK2"/>
<comment type="caution">
    <text evidence="2">The sequence shown here is derived from an EMBL/GenBank/DDBJ whole genome shotgun (WGS) entry which is preliminary data.</text>
</comment>
<feature type="region of interest" description="Disordered" evidence="1">
    <location>
        <begin position="129"/>
        <end position="182"/>
    </location>
</feature>
<dbReference type="Proteomes" id="UP000327493">
    <property type="component" value="Chromosome 3"/>
</dbReference>
<evidence type="ECO:0000256" key="1">
    <source>
        <dbReference type="SAM" id="MobiDB-lite"/>
    </source>
</evidence>
<organism evidence="2 3">
    <name type="scientific">Etheostoma spectabile</name>
    <name type="common">orangethroat darter</name>
    <dbReference type="NCBI Taxonomy" id="54343"/>
    <lineage>
        <taxon>Eukaryota</taxon>
        <taxon>Metazoa</taxon>
        <taxon>Chordata</taxon>
        <taxon>Craniata</taxon>
        <taxon>Vertebrata</taxon>
        <taxon>Euteleostomi</taxon>
        <taxon>Actinopterygii</taxon>
        <taxon>Neopterygii</taxon>
        <taxon>Teleostei</taxon>
        <taxon>Neoteleostei</taxon>
        <taxon>Acanthomorphata</taxon>
        <taxon>Eupercaria</taxon>
        <taxon>Perciformes</taxon>
        <taxon>Percoidei</taxon>
        <taxon>Percidae</taxon>
        <taxon>Etheostomatinae</taxon>
        <taxon>Etheostoma</taxon>
    </lineage>
</organism>
<protein>
    <recommendedName>
        <fullName evidence="4">ZP domain-containing protein</fullName>
    </recommendedName>
</protein>
<evidence type="ECO:0000313" key="2">
    <source>
        <dbReference type="EMBL" id="KAA8594059.1"/>
    </source>
</evidence>
<sequence>DNVDCGGGTLDTSVAVPVVKFSFPIKKGNAYGSNFLDINYTKPPVLTPLGVKLRKNIYVQVAASNLTSQGAPIDQLSTMLENGARFYFPAFCFIEQQSETFSTYHQHCVTRLCEYSTCSTFKVGRHRMHSKQKSPIPARSSAHVSSPGLIHSDATGGGGVERDQESTTKPSVLTVAMKANTE</sequence>
<evidence type="ECO:0000313" key="3">
    <source>
        <dbReference type="Proteomes" id="UP000327493"/>
    </source>
</evidence>
<name>A0A5J5DLK2_9PERO</name>
<gene>
    <name evidence="2" type="ORF">FQN60_004893</name>
</gene>
<accession>A0A5J5DLK2</accession>